<keyword evidence="1" id="KW-0472">Membrane</keyword>
<dbReference type="Pfam" id="PF08636">
    <property type="entry name" value="Pkr1"/>
    <property type="match status" value="1"/>
</dbReference>
<dbReference type="OrthoDB" id="9626941at2759"/>
<feature type="transmembrane region" description="Helical" evidence="1">
    <location>
        <begin position="31"/>
        <end position="52"/>
    </location>
</feature>
<keyword evidence="1" id="KW-0812">Transmembrane</keyword>
<proteinExistence type="predicted"/>
<feature type="transmembrane region" description="Helical" evidence="1">
    <location>
        <begin position="59"/>
        <end position="77"/>
    </location>
</feature>
<reference evidence="2" key="1">
    <citation type="journal article" date="2020" name="Nat. Commun.">
        <title>Large-scale genome sequencing of mycorrhizal fungi provides insights into the early evolution of symbiotic traits.</title>
        <authorList>
            <person name="Miyauchi S."/>
            <person name="Kiss E."/>
            <person name="Kuo A."/>
            <person name="Drula E."/>
            <person name="Kohler A."/>
            <person name="Sanchez-Garcia M."/>
            <person name="Morin E."/>
            <person name="Andreopoulos B."/>
            <person name="Barry K.W."/>
            <person name="Bonito G."/>
            <person name="Buee M."/>
            <person name="Carver A."/>
            <person name="Chen C."/>
            <person name="Cichocki N."/>
            <person name="Clum A."/>
            <person name="Culley D."/>
            <person name="Crous P.W."/>
            <person name="Fauchery L."/>
            <person name="Girlanda M."/>
            <person name="Hayes R.D."/>
            <person name="Keri Z."/>
            <person name="LaButti K."/>
            <person name="Lipzen A."/>
            <person name="Lombard V."/>
            <person name="Magnuson J."/>
            <person name="Maillard F."/>
            <person name="Murat C."/>
            <person name="Nolan M."/>
            <person name="Ohm R.A."/>
            <person name="Pangilinan J."/>
            <person name="Pereira M.F."/>
            <person name="Perotto S."/>
            <person name="Peter M."/>
            <person name="Pfister S."/>
            <person name="Riley R."/>
            <person name="Sitrit Y."/>
            <person name="Stielow J.B."/>
            <person name="Szollosi G."/>
            <person name="Zifcakova L."/>
            <person name="Stursova M."/>
            <person name="Spatafora J.W."/>
            <person name="Tedersoo L."/>
            <person name="Vaario L.M."/>
            <person name="Yamada A."/>
            <person name="Yan M."/>
            <person name="Wang P."/>
            <person name="Xu J."/>
            <person name="Bruns T."/>
            <person name="Baldrian P."/>
            <person name="Vilgalys R."/>
            <person name="Dunand C."/>
            <person name="Henrissat B."/>
            <person name="Grigoriev I.V."/>
            <person name="Hibbett D."/>
            <person name="Nagy L.G."/>
            <person name="Martin F.M."/>
        </authorList>
    </citation>
    <scope>NUCLEOTIDE SEQUENCE</scope>
    <source>
        <strain evidence="2">UH-Tt-Lm1</strain>
    </source>
</reference>
<dbReference type="InterPro" id="IPR013945">
    <property type="entry name" value="Pkr1"/>
</dbReference>
<organism evidence="2 3">
    <name type="scientific">Thelephora terrestris</name>
    <dbReference type="NCBI Taxonomy" id="56493"/>
    <lineage>
        <taxon>Eukaryota</taxon>
        <taxon>Fungi</taxon>
        <taxon>Dikarya</taxon>
        <taxon>Basidiomycota</taxon>
        <taxon>Agaricomycotina</taxon>
        <taxon>Agaricomycetes</taxon>
        <taxon>Thelephorales</taxon>
        <taxon>Thelephoraceae</taxon>
        <taxon>Thelephora</taxon>
    </lineage>
</organism>
<accession>A0A9P6H681</accession>
<evidence type="ECO:0000313" key="3">
    <source>
        <dbReference type="Proteomes" id="UP000736335"/>
    </source>
</evidence>
<reference evidence="2" key="2">
    <citation type="submission" date="2020-11" db="EMBL/GenBank/DDBJ databases">
        <authorList>
            <consortium name="DOE Joint Genome Institute"/>
            <person name="Kuo A."/>
            <person name="Miyauchi S."/>
            <person name="Kiss E."/>
            <person name="Drula E."/>
            <person name="Kohler A."/>
            <person name="Sanchez-Garcia M."/>
            <person name="Andreopoulos B."/>
            <person name="Barry K.W."/>
            <person name="Bonito G."/>
            <person name="Buee M."/>
            <person name="Carver A."/>
            <person name="Chen C."/>
            <person name="Cichocki N."/>
            <person name="Clum A."/>
            <person name="Culley D."/>
            <person name="Crous P.W."/>
            <person name="Fauchery L."/>
            <person name="Girlanda M."/>
            <person name="Hayes R."/>
            <person name="Keri Z."/>
            <person name="Labutti K."/>
            <person name="Lipzen A."/>
            <person name="Lombard V."/>
            <person name="Magnuson J."/>
            <person name="Maillard F."/>
            <person name="Morin E."/>
            <person name="Murat C."/>
            <person name="Nolan M."/>
            <person name="Ohm R."/>
            <person name="Pangilinan J."/>
            <person name="Pereira M."/>
            <person name="Perotto S."/>
            <person name="Peter M."/>
            <person name="Riley R."/>
            <person name="Sitrit Y."/>
            <person name="Stielow B."/>
            <person name="Szollosi G."/>
            <person name="Zifcakova L."/>
            <person name="Stursova M."/>
            <person name="Spatafora J.W."/>
            <person name="Tedersoo L."/>
            <person name="Vaario L.-M."/>
            <person name="Yamada A."/>
            <person name="Yan M."/>
            <person name="Wang P."/>
            <person name="Xu J."/>
            <person name="Bruns T."/>
            <person name="Baldrian P."/>
            <person name="Vilgalys R."/>
            <person name="Henrissat B."/>
            <person name="Grigoriev I.V."/>
            <person name="Hibbett D."/>
            <person name="Nagy L.G."/>
            <person name="Martin F.M."/>
        </authorList>
    </citation>
    <scope>NUCLEOTIDE SEQUENCE</scope>
    <source>
        <strain evidence="2">UH-Tt-Lm1</strain>
    </source>
</reference>
<protein>
    <submittedName>
        <fullName evidence="2">Uncharacterized protein</fullName>
    </submittedName>
</protein>
<dbReference type="EMBL" id="WIUZ02000017">
    <property type="protein sequence ID" value="KAF9780295.1"/>
    <property type="molecule type" value="Genomic_DNA"/>
</dbReference>
<dbReference type="GO" id="GO:0070072">
    <property type="term" value="P:vacuolar proton-transporting V-type ATPase complex assembly"/>
    <property type="evidence" value="ECO:0007669"/>
    <property type="project" value="InterPro"/>
</dbReference>
<sequence>MTDTGEEAEEPQFSPFFGTILEPGSSFSPTFLLTVDGSFTALFVVLVTFAVLTRGNFHLVFLTLIELALWASVKWFVHEWNLAQSNHTPSLSESKSKAD</sequence>
<keyword evidence="3" id="KW-1185">Reference proteome</keyword>
<evidence type="ECO:0000313" key="2">
    <source>
        <dbReference type="EMBL" id="KAF9780295.1"/>
    </source>
</evidence>
<name>A0A9P6H681_9AGAM</name>
<evidence type="ECO:0000256" key="1">
    <source>
        <dbReference type="SAM" id="Phobius"/>
    </source>
</evidence>
<dbReference type="Proteomes" id="UP000736335">
    <property type="component" value="Unassembled WGS sequence"/>
</dbReference>
<comment type="caution">
    <text evidence="2">The sequence shown here is derived from an EMBL/GenBank/DDBJ whole genome shotgun (WGS) entry which is preliminary data.</text>
</comment>
<gene>
    <name evidence="2" type="ORF">BJ322DRAFT_330125</name>
</gene>
<dbReference type="AlphaFoldDB" id="A0A9P6H681"/>
<keyword evidence="1" id="KW-1133">Transmembrane helix</keyword>